<accession>A0ABT9UAH7</accession>
<dbReference type="EMBL" id="JAUSSU010000022">
    <property type="protein sequence ID" value="MDQ0116626.1"/>
    <property type="molecule type" value="Genomic_DNA"/>
</dbReference>
<dbReference type="RefSeq" id="WP_307208698.1">
    <property type="nucleotide sequence ID" value="NZ_JAUSSU010000022.1"/>
</dbReference>
<organism evidence="1 2">
    <name type="scientific">Paenibacillus harenae</name>
    <dbReference type="NCBI Taxonomy" id="306543"/>
    <lineage>
        <taxon>Bacteria</taxon>
        <taxon>Bacillati</taxon>
        <taxon>Bacillota</taxon>
        <taxon>Bacilli</taxon>
        <taxon>Bacillales</taxon>
        <taxon>Paenibacillaceae</taxon>
        <taxon>Paenibacillus</taxon>
    </lineage>
</organism>
<evidence type="ECO:0000313" key="1">
    <source>
        <dbReference type="EMBL" id="MDQ0116626.1"/>
    </source>
</evidence>
<protein>
    <submittedName>
        <fullName evidence="1">YcjX-like family ATPase</fullName>
    </submittedName>
</protein>
<dbReference type="Proteomes" id="UP001229346">
    <property type="component" value="Unassembled WGS sequence"/>
</dbReference>
<reference evidence="1 2" key="1">
    <citation type="submission" date="2023-07" db="EMBL/GenBank/DDBJ databases">
        <title>Sorghum-associated microbial communities from plants grown in Nebraska, USA.</title>
        <authorList>
            <person name="Schachtman D."/>
        </authorList>
    </citation>
    <scope>NUCLEOTIDE SEQUENCE [LARGE SCALE GENOMIC DNA]</scope>
    <source>
        <strain evidence="1 2">CC482</strain>
    </source>
</reference>
<evidence type="ECO:0000313" key="2">
    <source>
        <dbReference type="Proteomes" id="UP001229346"/>
    </source>
</evidence>
<keyword evidence="2" id="KW-1185">Reference proteome</keyword>
<comment type="caution">
    <text evidence="1">The sequence shown here is derived from an EMBL/GenBank/DDBJ whole genome shotgun (WGS) entry which is preliminary data.</text>
</comment>
<gene>
    <name evidence="1" type="ORF">J2T15_006108</name>
</gene>
<proteinExistence type="predicted"/>
<name>A0ABT9UAH7_PAEHA</name>
<sequence length="109" mass="13432">MESRLTPKQQKRQQELELIEEYHKFVTEEALEPLYQSFKDWKSGVLPYFELTELIHQFHKNNQEIYKEFTYTDHKDLLLLAKMKMDRLTEEDIMENKRLLERMGYEDKT</sequence>